<dbReference type="SMART" id="SM00176">
    <property type="entry name" value="RAN"/>
    <property type="match status" value="1"/>
</dbReference>
<protein>
    <submittedName>
        <fullName evidence="8">GTP-binding protein Di-Ras2</fullName>
    </submittedName>
</protein>
<dbReference type="NCBIfam" id="TIGR00231">
    <property type="entry name" value="small_GTP"/>
    <property type="match status" value="1"/>
</dbReference>
<name>A0AAD9V0I2_ACRCE</name>
<dbReference type="InterPro" id="IPR001806">
    <property type="entry name" value="Small_GTPase"/>
</dbReference>
<dbReference type="SMART" id="SM00174">
    <property type="entry name" value="RHO"/>
    <property type="match status" value="1"/>
</dbReference>
<keyword evidence="2" id="KW-1003">Cell membrane</keyword>
<dbReference type="GO" id="GO:0003924">
    <property type="term" value="F:GTPase activity"/>
    <property type="evidence" value="ECO:0007669"/>
    <property type="project" value="InterPro"/>
</dbReference>
<dbReference type="AlphaFoldDB" id="A0AAD9V0I2"/>
<evidence type="ECO:0000313" key="9">
    <source>
        <dbReference type="Proteomes" id="UP001249851"/>
    </source>
</evidence>
<keyword evidence="3" id="KW-0488">Methylation</keyword>
<comment type="caution">
    <text evidence="8">The sequence shown here is derived from an EMBL/GenBank/DDBJ whole genome shotgun (WGS) entry which is preliminary data.</text>
</comment>
<gene>
    <name evidence="8" type="ORF">P5673_021186</name>
</gene>
<dbReference type="Gene3D" id="3.40.50.300">
    <property type="entry name" value="P-loop containing nucleotide triphosphate hydrolases"/>
    <property type="match status" value="1"/>
</dbReference>
<comment type="subcellular location">
    <subcellularLocation>
        <location evidence="1">Cell membrane</location>
        <topology evidence="1">Lipid-anchor</topology>
    </subcellularLocation>
</comment>
<evidence type="ECO:0000256" key="1">
    <source>
        <dbReference type="ARBA" id="ARBA00004193"/>
    </source>
</evidence>
<keyword evidence="9" id="KW-1185">Reference proteome</keyword>
<dbReference type="InterPro" id="IPR027417">
    <property type="entry name" value="P-loop_NTPase"/>
</dbReference>
<keyword evidence="5" id="KW-0472">Membrane</keyword>
<reference evidence="8" key="1">
    <citation type="journal article" date="2023" name="G3 (Bethesda)">
        <title>Whole genome assembly and annotation of the endangered Caribbean coral Acropora cervicornis.</title>
        <authorList>
            <person name="Selwyn J.D."/>
            <person name="Vollmer S.V."/>
        </authorList>
    </citation>
    <scope>NUCLEOTIDE SEQUENCE</scope>
    <source>
        <strain evidence="8">K2</strain>
    </source>
</reference>
<sequence length="205" mass="23723">MKHRCILTRYHRTSFDIALFGAASVGKTSLVRRSFTGEFEMEYTPTVEDYFSHEIHQNNYVNVLNATDCAGSFQFPAMRELTIRRVRGIVLVFSLDSEFTFQELYRILDEIISIRGENGIPIVLVGNKKDLHMREVRGEQIAELISRYRSETFPLRYVETSAKDNFNVDEVFNQLLVLMMPQAPPKTRKFKIGGLKKAKEKCNVM</sequence>
<dbReference type="PRINTS" id="PR00449">
    <property type="entry name" value="RASTRNSFRMNG"/>
</dbReference>
<dbReference type="PANTHER" id="PTHR46149">
    <property type="entry name" value="MIP08469P"/>
    <property type="match status" value="1"/>
</dbReference>
<organism evidence="8 9">
    <name type="scientific">Acropora cervicornis</name>
    <name type="common">Staghorn coral</name>
    <dbReference type="NCBI Taxonomy" id="6130"/>
    <lineage>
        <taxon>Eukaryota</taxon>
        <taxon>Metazoa</taxon>
        <taxon>Cnidaria</taxon>
        <taxon>Anthozoa</taxon>
        <taxon>Hexacorallia</taxon>
        <taxon>Scleractinia</taxon>
        <taxon>Astrocoeniina</taxon>
        <taxon>Acroporidae</taxon>
        <taxon>Acropora</taxon>
    </lineage>
</organism>
<proteinExistence type="inferred from homology"/>
<dbReference type="InterPro" id="IPR005225">
    <property type="entry name" value="Small_GTP-bd"/>
</dbReference>
<dbReference type="SUPFAM" id="SSF52540">
    <property type="entry name" value="P-loop containing nucleoside triphosphate hydrolases"/>
    <property type="match status" value="1"/>
</dbReference>
<dbReference type="Proteomes" id="UP001249851">
    <property type="component" value="Unassembled WGS sequence"/>
</dbReference>
<evidence type="ECO:0000256" key="6">
    <source>
        <dbReference type="ARBA" id="ARBA00023288"/>
    </source>
</evidence>
<dbReference type="GO" id="GO:0005886">
    <property type="term" value="C:plasma membrane"/>
    <property type="evidence" value="ECO:0007669"/>
    <property type="project" value="UniProtKB-SubCell"/>
</dbReference>
<keyword evidence="4" id="KW-0547">Nucleotide-binding</keyword>
<keyword evidence="4" id="KW-0342">GTP-binding</keyword>
<dbReference type="SMART" id="SM00173">
    <property type="entry name" value="RAS"/>
    <property type="match status" value="1"/>
</dbReference>
<dbReference type="SMART" id="SM00175">
    <property type="entry name" value="RAB"/>
    <property type="match status" value="1"/>
</dbReference>
<accession>A0AAD9V0I2</accession>
<dbReference type="GO" id="GO:0005525">
    <property type="term" value="F:GTP binding"/>
    <property type="evidence" value="ECO:0007669"/>
    <property type="project" value="UniProtKB-KW"/>
</dbReference>
<keyword evidence="6" id="KW-0449">Lipoprotein</keyword>
<evidence type="ECO:0000256" key="3">
    <source>
        <dbReference type="ARBA" id="ARBA00022481"/>
    </source>
</evidence>
<evidence type="ECO:0000256" key="4">
    <source>
        <dbReference type="ARBA" id="ARBA00023134"/>
    </source>
</evidence>
<reference evidence="8" key="2">
    <citation type="journal article" date="2023" name="Science">
        <title>Genomic signatures of disease resistance in endangered staghorn corals.</title>
        <authorList>
            <person name="Vollmer S.V."/>
            <person name="Selwyn J.D."/>
            <person name="Despard B.A."/>
            <person name="Roesel C.L."/>
        </authorList>
    </citation>
    <scope>NUCLEOTIDE SEQUENCE</scope>
    <source>
        <strain evidence="8">K2</strain>
    </source>
</reference>
<evidence type="ECO:0000256" key="7">
    <source>
        <dbReference type="ARBA" id="ARBA00038061"/>
    </source>
</evidence>
<comment type="similarity">
    <text evidence="7">Belongs to the small GTPase superfamily. RasD family.</text>
</comment>
<dbReference type="EMBL" id="JARQWQ010000054">
    <property type="protein sequence ID" value="KAK2556637.1"/>
    <property type="molecule type" value="Genomic_DNA"/>
</dbReference>
<dbReference type="Pfam" id="PF00071">
    <property type="entry name" value="Ras"/>
    <property type="match status" value="1"/>
</dbReference>
<evidence type="ECO:0000256" key="2">
    <source>
        <dbReference type="ARBA" id="ARBA00022475"/>
    </source>
</evidence>
<evidence type="ECO:0000313" key="8">
    <source>
        <dbReference type="EMBL" id="KAK2556637.1"/>
    </source>
</evidence>
<evidence type="ECO:0000256" key="5">
    <source>
        <dbReference type="ARBA" id="ARBA00023136"/>
    </source>
</evidence>
<dbReference type="PROSITE" id="PS51421">
    <property type="entry name" value="RAS"/>
    <property type="match status" value="1"/>
</dbReference>
<dbReference type="PROSITE" id="PS51419">
    <property type="entry name" value="RAB"/>
    <property type="match status" value="1"/>
</dbReference>
<dbReference type="InterPro" id="IPR052236">
    <property type="entry name" value="Small_GTPase_RasD"/>
</dbReference>